<evidence type="ECO:0000313" key="3">
    <source>
        <dbReference type="EMBL" id="KAJ3652583.1"/>
    </source>
</evidence>
<dbReference type="InterPro" id="IPR006578">
    <property type="entry name" value="MADF-dom"/>
</dbReference>
<feature type="compositionally biased region" description="Polar residues" evidence="1">
    <location>
        <begin position="284"/>
        <end position="301"/>
    </location>
</feature>
<keyword evidence="4" id="KW-1185">Reference proteome</keyword>
<feature type="region of interest" description="Disordered" evidence="1">
    <location>
        <begin position="107"/>
        <end position="194"/>
    </location>
</feature>
<feature type="compositionally biased region" description="Low complexity" evidence="1">
    <location>
        <begin position="264"/>
        <end position="280"/>
    </location>
</feature>
<feature type="compositionally biased region" description="Polar residues" evidence="1">
    <location>
        <begin position="114"/>
        <end position="131"/>
    </location>
</feature>
<evidence type="ECO:0000256" key="1">
    <source>
        <dbReference type="SAM" id="MobiDB-lite"/>
    </source>
</evidence>
<evidence type="ECO:0000313" key="4">
    <source>
        <dbReference type="Proteomes" id="UP001168821"/>
    </source>
</evidence>
<feature type="compositionally biased region" description="Polar residues" evidence="1">
    <location>
        <begin position="151"/>
        <end position="177"/>
    </location>
</feature>
<evidence type="ECO:0000259" key="2">
    <source>
        <dbReference type="PROSITE" id="PS51029"/>
    </source>
</evidence>
<dbReference type="PANTHER" id="PTHR12243">
    <property type="entry name" value="MADF DOMAIN TRANSCRIPTION FACTOR"/>
    <property type="match status" value="1"/>
</dbReference>
<organism evidence="3 4">
    <name type="scientific">Zophobas morio</name>
    <dbReference type="NCBI Taxonomy" id="2755281"/>
    <lineage>
        <taxon>Eukaryota</taxon>
        <taxon>Metazoa</taxon>
        <taxon>Ecdysozoa</taxon>
        <taxon>Arthropoda</taxon>
        <taxon>Hexapoda</taxon>
        <taxon>Insecta</taxon>
        <taxon>Pterygota</taxon>
        <taxon>Neoptera</taxon>
        <taxon>Endopterygota</taxon>
        <taxon>Coleoptera</taxon>
        <taxon>Polyphaga</taxon>
        <taxon>Cucujiformia</taxon>
        <taxon>Tenebrionidae</taxon>
        <taxon>Zophobas</taxon>
    </lineage>
</organism>
<dbReference type="EMBL" id="JALNTZ010000005">
    <property type="protein sequence ID" value="KAJ3652583.1"/>
    <property type="molecule type" value="Genomic_DNA"/>
</dbReference>
<dbReference type="PROSITE" id="PS51029">
    <property type="entry name" value="MADF"/>
    <property type="match status" value="1"/>
</dbReference>
<sequence>MPSSTEQLIESVKKYPILYDLGNSEYKNIRKRDKIWDEIGVELDESGEDVKKKWKNLRDSYAKYLKSKKTRTGQSAKKNYKNWQWAPFMEHFKPFLAFANTDTNVSEPVDVGENTEQLTNNTTVSESDYSQTVETEDTDIEDTTSDRTHIKNTTIPKPSQASQERVVASTSTSNQSARQKRRSSVKAEERSGSAVDTVIAYLEEKRKKKISPTDMIFMGYSETIQTFSPRRQAYVKMKIAEIMTEQECQHLEEVMGNNHHKSRPSSAATSYTSSSLLTPLDAGSSDNEYNNRPGTSTSNYSDMGAPPLQYPQYNNYSTSSAASFVQSLFHSK</sequence>
<feature type="domain" description="MADF" evidence="2">
    <location>
        <begin position="7"/>
        <end position="94"/>
    </location>
</feature>
<reference evidence="3" key="1">
    <citation type="journal article" date="2023" name="G3 (Bethesda)">
        <title>Whole genome assemblies of Zophobas morio and Tenebrio molitor.</title>
        <authorList>
            <person name="Kaur S."/>
            <person name="Stinson S.A."/>
            <person name="diCenzo G.C."/>
        </authorList>
    </citation>
    <scope>NUCLEOTIDE SEQUENCE</scope>
    <source>
        <strain evidence="3">QUZm001</strain>
    </source>
</reference>
<dbReference type="Proteomes" id="UP001168821">
    <property type="component" value="Unassembled WGS sequence"/>
</dbReference>
<protein>
    <recommendedName>
        <fullName evidence="2">MADF domain-containing protein</fullName>
    </recommendedName>
</protein>
<gene>
    <name evidence="3" type="ORF">Zmor_018535</name>
</gene>
<feature type="region of interest" description="Disordered" evidence="1">
    <location>
        <begin position="256"/>
        <end position="312"/>
    </location>
</feature>
<comment type="caution">
    <text evidence="3">The sequence shown here is derived from an EMBL/GenBank/DDBJ whole genome shotgun (WGS) entry which is preliminary data.</text>
</comment>
<accession>A0AA38MDS5</accession>
<proteinExistence type="predicted"/>
<dbReference type="InterPro" id="IPR039353">
    <property type="entry name" value="TF_Adf1"/>
</dbReference>
<dbReference type="AlphaFoldDB" id="A0AA38MDS5"/>
<dbReference type="Pfam" id="PF10545">
    <property type="entry name" value="MADF_DNA_bdg"/>
    <property type="match status" value="1"/>
</dbReference>
<feature type="compositionally biased region" description="Acidic residues" evidence="1">
    <location>
        <begin position="134"/>
        <end position="143"/>
    </location>
</feature>
<dbReference type="SMART" id="SM00595">
    <property type="entry name" value="MADF"/>
    <property type="match status" value="1"/>
</dbReference>
<name>A0AA38MDS5_9CUCU</name>
<dbReference type="PANTHER" id="PTHR12243:SF67">
    <property type="entry name" value="COREPRESSOR OF PANGOLIN, ISOFORM A-RELATED"/>
    <property type="match status" value="1"/>
</dbReference>